<dbReference type="Proteomes" id="UP000499080">
    <property type="component" value="Unassembled WGS sequence"/>
</dbReference>
<feature type="non-terminal residue" evidence="1">
    <location>
        <position position="1"/>
    </location>
</feature>
<protein>
    <submittedName>
        <fullName evidence="1">Uncharacterized protein</fullName>
    </submittedName>
</protein>
<accession>A0A4Y2ASS5</accession>
<dbReference type="EMBL" id="BGPR01081278">
    <property type="protein sequence ID" value="GBL82319.1"/>
    <property type="molecule type" value="Genomic_DNA"/>
</dbReference>
<organism evidence="1 2">
    <name type="scientific">Araneus ventricosus</name>
    <name type="common">Orbweaver spider</name>
    <name type="synonym">Epeira ventricosa</name>
    <dbReference type="NCBI Taxonomy" id="182803"/>
    <lineage>
        <taxon>Eukaryota</taxon>
        <taxon>Metazoa</taxon>
        <taxon>Ecdysozoa</taxon>
        <taxon>Arthropoda</taxon>
        <taxon>Chelicerata</taxon>
        <taxon>Arachnida</taxon>
        <taxon>Araneae</taxon>
        <taxon>Araneomorphae</taxon>
        <taxon>Entelegynae</taxon>
        <taxon>Araneoidea</taxon>
        <taxon>Araneidae</taxon>
        <taxon>Araneus</taxon>
    </lineage>
</organism>
<keyword evidence="2" id="KW-1185">Reference proteome</keyword>
<evidence type="ECO:0000313" key="2">
    <source>
        <dbReference type="Proteomes" id="UP000499080"/>
    </source>
</evidence>
<dbReference type="AlphaFoldDB" id="A0A4Y2ASS5"/>
<evidence type="ECO:0000313" key="1">
    <source>
        <dbReference type="EMBL" id="GBL82319.1"/>
    </source>
</evidence>
<name>A0A4Y2ASS5_ARAVE</name>
<dbReference type="OrthoDB" id="6118231at2759"/>
<gene>
    <name evidence="1" type="ORF">AVEN_207831_1</name>
</gene>
<proteinExistence type="predicted"/>
<reference evidence="1 2" key="1">
    <citation type="journal article" date="2019" name="Sci. Rep.">
        <title>Orb-weaving spider Araneus ventricosus genome elucidates the spidroin gene catalogue.</title>
        <authorList>
            <person name="Kono N."/>
            <person name="Nakamura H."/>
            <person name="Ohtoshi R."/>
            <person name="Moran D.A.P."/>
            <person name="Shinohara A."/>
            <person name="Yoshida Y."/>
            <person name="Fujiwara M."/>
            <person name="Mori M."/>
            <person name="Tomita M."/>
            <person name="Arakawa K."/>
        </authorList>
    </citation>
    <scope>NUCLEOTIDE SEQUENCE [LARGE SCALE GENOMIC DNA]</scope>
</reference>
<comment type="caution">
    <text evidence="1">The sequence shown here is derived from an EMBL/GenBank/DDBJ whole genome shotgun (WGS) entry which is preliminary data.</text>
</comment>
<sequence length="49" mass="5375">GILDRLCLEIAQDMLETVSNDPNFLTTVISGDKSWAKGLDQKPSCSQHV</sequence>